<feature type="region of interest" description="Disordered" evidence="7">
    <location>
        <begin position="286"/>
        <end position="309"/>
    </location>
</feature>
<dbReference type="OrthoDB" id="106922at2157"/>
<evidence type="ECO:0000256" key="6">
    <source>
        <dbReference type="RuleBase" id="RU004466"/>
    </source>
</evidence>
<name>A0A4P2VGK6_9ARCH</name>
<evidence type="ECO:0000256" key="2">
    <source>
        <dbReference type="ARBA" id="ARBA00006706"/>
    </source>
</evidence>
<reference evidence="8 9" key="1">
    <citation type="journal article" date="2019" name="ISME J.">
        <title>Isolation and characterization of a thermophilic sulfur- and iron-reducing thaumarchaeote from a terrestrial acidic hot spring.</title>
        <authorList>
            <person name="Kato S."/>
            <person name="Itoh T."/>
            <person name="Yuki M."/>
            <person name="Nagamori M."/>
            <person name="Ohnishi M."/>
            <person name="Uematsu K."/>
            <person name="Suzuki K."/>
            <person name="Takashina T."/>
            <person name="Ohkuma M."/>
        </authorList>
    </citation>
    <scope>NUCLEOTIDE SEQUENCE [LARGE SCALE GENOMIC DNA]</scope>
    <source>
        <strain evidence="8 9">NAS-02</strain>
    </source>
</reference>
<dbReference type="InterPro" id="IPR033749">
    <property type="entry name" value="Polyprenyl_synt_CS"/>
</dbReference>
<proteinExistence type="inferred from homology"/>
<organism evidence="8 9">
    <name type="scientific">Conexivisphaera calida</name>
    <dbReference type="NCBI Taxonomy" id="1874277"/>
    <lineage>
        <taxon>Archaea</taxon>
        <taxon>Nitrososphaerota</taxon>
        <taxon>Conexivisphaeria</taxon>
        <taxon>Conexivisphaerales</taxon>
        <taxon>Conexivisphaeraceae</taxon>
        <taxon>Conexivisphaera</taxon>
    </lineage>
</organism>
<dbReference type="PROSITE" id="PS00444">
    <property type="entry name" value="POLYPRENYL_SYNTHASE_2"/>
    <property type="match status" value="1"/>
</dbReference>
<dbReference type="InterPro" id="IPR000092">
    <property type="entry name" value="Polyprenyl_synt"/>
</dbReference>
<dbReference type="GeneID" id="55585442"/>
<dbReference type="Gene3D" id="1.10.600.10">
    <property type="entry name" value="Farnesyl Diphosphate Synthase"/>
    <property type="match status" value="1"/>
</dbReference>
<dbReference type="PANTHER" id="PTHR12001">
    <property type="entry name" value="GERANYLGERANYL PYROPHOSPHATE SYNTHASE"/>
    <property type="match status" value="1"/>
</dbReference>
<dbReference type="PANTHER" id="PTHR12001:SF85">
    <property type="entry name" value="SHORT CHAIN ISOPRENYL DIPHOSPHATE SYNTHASE"/>
    <property type="match status" value="1"/>
</dbReference>
<evidence type="ECO:0000256" key="3">
    <source>
        <dbReference type="ARBA" id="ARBA00022679"/>
    </source>
</evidence>
<evidence type="ECO:0000256" key="5">
    <source>
        <dbReference type="ARBA" id="ARBA00022842"/>
    </source>
</evidence>
<dbReference type="InterPro" id="IPR008949">
    <property type="entry name" value="Isoprenoid_synthase_dom_sf"/>
</dbReference>
<dbReference type="EMBL" id="AP018732">
    <property type="protein sequence ID" value="BBE43007.1"/>
    <property type="molecule type" value="Genomic_DNA"/>
</dbReference>
<dbReference type="GO" id="GO:0008299">
    <property type="term" value="P:isoprenoid biosynthetic process"/>
    <property type="evidence" value="ECO:0007669"/>
    <property type="project" value="InterPro"/>
</dbReference>
<evidence type="ECO:0000313" key="8">
    <source>
        <dbReference type="EMBL" id="BBE43007.1"/>
    </source>
</evidence>
<keyword evidence="3 6" id="KW-0808">Transferase</keyword>
<dbReference type="Proteomes" id="UP000509448">
    <property type="component" value="Chromosome"/>
</dbReference>
<dbReference type="SUPFAM" id="SSF48576">
    <property type="entry name" value="Terpenoid synthases"/>
    <property type="match status" value="1"/>
</dbReference>
<dbReference type="PROSITE" id="PS00723">
    <property type="entry name" value="POLYPRENYL_SYNTHASE_1"/>
    <property type="match status" value="1"/>
</dbReference>
<comment type="cofactor">
    <cofactor evidence="1">
        <name>Mg(2+)</name>
        <dbReference type="ChEBI" id="CHEBI:18420"/>
    </cofactor>
</comment>
<comment type="similarity">
    <text evidence="2 6">Belongs to the FPP/GGPP synthase family.</text>
</comment>
<dbReference type="AlphaFoldDB" id="A0A4P2VGK6"/>
<dbReference type="RefSeq" id="WP_174449178.1">
    <property type="nucleotide sequence ID" value="NZ_AP018732.1"/>
</dbReference>
<keyword evidence="9" id="KW-1185">Reference proteome</keyword>
<gene>
    <name evidence="8" type="ORF">NAS2_1634</name>
</gene>
<evidence type="ECO:0000256" key="4">
    <source>
        <dbReference type="ARBA" id="ARBA00022723"/>
    </source>
</evidence>
<dbReference type="GO" id="GO:0046872">
    <property type="term" value="F:metal ion binding"/>
    <property type="evidence" value="ECO:0007669"/>
    <property type="project" value="UniProtKB-KW"/>
</dbReference>
<evidence type="ECO:0000256" key="7">
    <source>
        <dbReference type="SAM" id="MobiDB-lite"/>
    </source>
</evidence>
<dbReference type="GO" id="GO:0004161">
    <property type="term" value="F:dimethylallyltranstransferase activity"/>
    <property type="evidence" value="ECO:0007669"/>
    <property type="project" value="UniProtKB-EC"/>
</dbReference>
<keyword evidence="4" id="KW-0479">Metal-binding</keyword>
<accession>A0A4P2VGK6</accession>
<keyword evidence="5" id="KW-0460">Magnesium</keyword>
<protein>
    <submittedName>
        <fullName evidence="8">Octaprenyl diphosphate synthase</fullName>
        <ecNumber evidence="8">2.5.1.1</ecNumber>
    </submittedName>
</protein>
<dbReference type="Pfam" id="PF00348">
    <property type="entry name" value="polyprenyl_synt"/>
    <property type="match status" value="1"/>
</dbReference>
<evidence type="ECO:0000256" key="1">
    <source>
        <dbReference type="ARBA" id="ARBA00001946"/>
    </source>
</evidence>
<sequence>MASEWTGVDRRAKDYAQIFGGLLARLDSEVSTIIDRYSGNPLVPMLEYAMGGGKRLRPLVAVLVNESIGPRNASPYPASMIPELLHTISVVHDDIIDEEVARRGRMPFHKVYGVGRSLVLADFAFSIILDITSSYGRDGAGLLGPVSRAAMMMAEGEERELELVTNGRATRDEYFEVIGLKTASLFEVAAELGALLSVNPELATIASSFGWHLGMGYQMADDLEDMRGGSKKELVNLVSPRLTKEELLDRMRLECAKAAEALDGLPPGHARDGLAALIGFILGSEEEGAPGNGPSAPRASSGDVTGSAE</sequence>
<evidence type="ECO:0000313" key="9">
    <source>
        <dbReference type="Proteomes" id="UP000509448"/>
    </source>
</evidence>
<dbReference type="KEGG" id="ccai:NAS2_1634"/>
<dbReference type="EC" id="2.5.1.1" evidence="8"/>